<protein>
    <recommendedName>
        <fullName evidence="2">DegT/DnrJ/EryC1/StrS aminotransferase family protein</fullName>
    </recommendedName>
</protein>
<evidence type="ECO:0008006" key="2">
    <source>
        <dbReference type="Google" id="ProtNLM"/>
    </source>
</evidence>
<dbReference type="SUPFAM" id="SSF53383">
    <property type="entry name" value="PLP-dependent transferases"/>
    <property type="match status" value="1"/>
</dbReference>
<organism evidence="1">
    <name type="scientific">marine sediment metagenome</name>
    <dbReference type="NCBI Taxonomy" id="412755"/>
    <lineage>
        <taxon>unclassified sequences</taxon>
        <taxon>metagenomes</taxon>
        <taxon>ecological metagenomes</taxon>
    </lineage>
</organism>
<gene>
    <name evidence="1" type="ORF">S01H1_65080</name>
</gene>
<dbReference type="GO" id="GO:0000271">
    <property type="term" value="P:polysaccharide biosynthetic process"/>
    <property type="evidence" value="ECO:0007669"/>
    <property type="project" value="TreeGrafter"/>
</dbReference>
<sequence>QCALGISQLKKIDKFIKKRREIAKIYDQVFEKIKEVEIIKENKDQFNSYHLYPIKVENEKIRLKLFNYLKLKNILCQVHYIPVYRHPYYQKLKYKKGLCPKAEDFYNREISIPMYFSLSKKDQNFIIKSILEFLK</sequence>
<dbReference type="AlphaFoldDB" id="X0WUF3"/>
<name>X0WUF3_9ZZZZ</name>
<dbReference type="Pfam" id="PF01041">
    <property type="entry name" value="DegT_DnrJ_EryC1"/>
    <property type="match status" value="1"/>
</dbReference>
<accession>X0WUF3</accession>
<dbReference type="InterPro" id="IPR015424">
    <property type="entry name" value="PyrdxlP-dep_Trfase"/>
</dbReference>
<comment type="caution">
    <text evidence="1">The sequence shown here is derived from an EMBL/GenBank/DDBJ whole genome shotgun (WGS) entry which is preliminary data.</text>
</comment>
<dbReference type="PANTHER" id="PTHR30244:SF34">
    <property type="entry name" value="DTDP-4-AMINO-4,6-DIDEOXYGALACTOSE TRANSAMINASE"/>
    <property type="match status" value="1"/>
</dbReference>
<dbReference type="PANTHER" id="PTHR30244">
    <property type="entry name" value="TRANSAMINASE"/>
    <property type="match status" value="1"/>
</dbReference>
<evidence type="ECO:0000313" key="1">
    <source>
        <dbReference type="EMBL" id="GAG34280.1"/>
    </source>
</evidence>
<reference evidence="1" key="1">
    <citation type="journal article" date="2014" name="Front. Microbiol.">
        <title>High frequency of phylogenetically diverse reductive dehalogenase-homologous genes in deep subseafloor sedimentary metagenomes.</title>
        <authorList>
            <person name="Kawai M."/>
            <person name="Futagami T."/>
            <person name="Toyoda A."/>
            <person name="Takaki Y."/>
            <person name="Nishi S."/>
            <person name="Hori S."/>
            <person name="Arai W."/>
            <person name="Tsubouchi T."/>
            <person name="Morono Y."/>
            <person name="Uchiyama I."/>
            <person name="Ito T."/>
            <person name="Fujiyama A."/>
            <person name="Inagaki F."/>
            <person name="Takami H."/>
        </authorList>
    </citation>
    <scope>NUCLEOTIDE SEQUENCE</scope>
    <source>
        <strain evidence="1">Expedition CK06-06</strain>
    </source>
</reference>
<dbReference type="InterPro" id="IPR000653">
    <property type="entry name" value="DegT/StrS_aminotransferase"/>
</dbReference>
<dbReference type="GO" id="GO:0008483">
    <property type="term" value="F:transaminase activity"/>
    <property type="evidence" value="ECO:0007669"/>
    <property type="project" value="TreeGrafter"/>
</dbReference>
<dbReference type="GO" id="GO:0030170">
    <property type="term" value="F:pyridoxal phosphate binding"/>
    <property type="evidence" value="ECO:0007669"/>
    <property type="project" value="TreeGrafter"/>
</dbReference>
<proteinExistence type="predicted"/>
<dbReference type="EMBL" id="BARS01042942">
    <property type="protein sequence ID" value="GAG34280.1"/>
    <property type="molecule type" value="Genomic_DNA"/>
</dbReference>
<dbReference type="InterPro" id="IPR015422">
    <property type="entry name" value="PyrdxlP-dep_Trfase_small"/>
</dbReference>
<feature type="non-terminal residue" evidence="1">
    <location>
        <position position="1"/>
    </location>
</feature>
<dbReference type="Gene3D" id="3.90.1150.10">
    <property type="entry name" value="Aspartate Aminotransferase, domain 1"/>
    <property type="match status" value="1"/>
</dbReference>